<dbReference type="KEGG" id="thyd:TTHT_2205"/>
<accession>A0A7R6SZ94</accession>
<protein>
    <submittedName>
        <fullName evidence="8">Outer membrane protein insertion porin family</fullName>
    </submittedName>
</protein>
<evidence type="ECO:0000256" key="4">
    <source>
        <dbReference type="ARBA" id="ARBA00023136"/>
    </source>
</evidence>
<feature type="domain" description="POTRA" evidence="7">
    <location>
        <begin position="91"/>
        <end position="167"/>
    </location>
</feature>
<feature type="domain" description="Bacterial surface antigen (D15)" evidence="6">
    <location>
        <begin position="596"/>
        <end position="848"/>
    </location>
</feature>
<name>A0A7R6SZ94_9BACT</name>
<dbReference type="Pfam" id="PF01103">
    <property type="entry name" value="Omp85"/>
    <property type="match status" value="1"/>
</dbReference>
<proteinExistence type="predicted"/>
<dbReference type="InterPro" id="IPR000184">
    <property type="entry name" value="Bac_surfAg_D15"/>
</dbReference>
<dbReference type="GO" id="GO:0019867">
    <property type="term" value="C:outer membrane"/>
    <property type="evidence" value="ECO:0007669"/>
    <property type="project" value="InterPro"/>
</dbReference>
<evidence type="ECO:0000256" key="5">
    <source>
        <dbReference type="ARBA" id="ARBA00023237"/>
    </source>
</evidence>
<keyword evidence="4" id="KW-0472">Membrane</keyword>
<gene>
    <name evidence="8" type="ORF">TTHT_2205</name>
</gene>
<keyword evidence="2" id="KW-0812">Transmembrane</keyword>
<dbReference type="PANTHER" id="PTHR12815">
    <property type="entry name" value="SORTING AND ASSEMBLY MACHINERY SAMM50 PROTEIN FAMILY MEMBER"/>
    <property type="match status" value="1"/>
</dbReference>
<evidence type="ECO:0000259" key="6">
    <source>
        <dbReference type="Pfam" id="PF01103"/>
    </source>
</evidence>
<evidence type="ECO:0000313" key="8">
    <source>
        <dbReference type="EMBL" id="BBB33629.1"/>
    </source>
</evidence>
<evidence type="ECO:0000256" key="1">
    <source>
        <dbReference type="ARBA" id="ARBA00004370"/>
    </source>
</evidence>
<dbReference type="EMBL" id="AP017470">
    <property type="protein sequence ID" value="BBB33629.1"/>
    <property type="molecule type" value="Genomic_DNA"/>
</dbReference>
<keyword evidence="3" id="KW-0732">Signal</keyword>
<dbReference type="PANTHER" id="PTHR12815:SF47">
    <property type="entry name" value="TRANSLOCATION AND ASSEMBLY MODULE SUBUNIT TAMA"/>
    <property type="match status" value="1"/>
</dbReference>
<dbReference type="Pfam" id="PF07244">
    <property type="entry name" value="POTRA"/>
    <property type="match status" value="2"/>
</dbReference>
<dbReference type="InterPro" id="IPR039910">
    <property type="entry name" value="D15-like"/>
</dbReference>
<evidence type="ECO:0000256" key="2">
    <source>
        <dbReference type="ARBA" id="ARBA00022692"/>
    </source>
</evidence>
<feature type="domain" description="POTRA" evidence="7">
    <location>
        <begin position="385"/>
        <end position="460"/>
    </location>
</feature>
<evidence type="ECO:0000259" key="7">
    <source>
        <dbReference type="Pfam" id="PF07244"/>
    </source>
</evidence>
<organism evidence="8 9">
    <name type="scientific">Thermotomaculum hydrothermale</name>
    <dbReference type="NCBI Taxonomy" id="981385"/>
    <lineage>
        <taxon>Bacteria</taxon>
        <taxon>Pseudomonadati</taxon>
        <taxon>Acidobacteriota</taxon>
        <taxon>Holophagae</taxon>
        <taxon>Thermotomaculales</taxon>
        <taxon>Thermotomaculaceae</taxon>
        <taxon>Thermotomaculum</taxon>
    </lineage>
</organism>
<dbReference type="Gene3D" id="3.10.20.310">
    <property type="entry name" value="membrane protein fhac"/>
    <property type="match status" value="5"/>
</dbReference>
<evidence type="ECO:0000313" key="9">
    <source>
        <dbReference type="Proteomes" id="UP000595564"/>
    </source>
</evidence>
<keyword evidence="9" id="KW-1185">Reference proteome</keyword>
<dbReference type="Gene3D" id="2.40.160.50">
    <property type="entry name" value="membrane protein fhac: a member of the omp85/tpsb transporter family"/>
    <property type="match status" value="1"/>
</dbReference>
<dbReference type="AlphaFoldDB" id="A0A7R6SZ94"/>
<dbReference type="Proteomes" id="UP000595564">
    <property type="component" value="Chromosome"/>
</dbReference>
<sequence>MCYNFHMKKIVVLAFFIFFNLHAQIVKKIDFNQPSLLPLVPINKGEKISPSLIKQTIVNLYKTGLFYNVIVKTEEEKDGVIVKIEAIPAKYFGEIKTKGKIGIKKRRLKKFYSEFYPLGKVFRQEELENFVQKLKEKIKELGYPDVKIDYKITEKDNIVYPEIHIESGKPLIVASIKTNNKKLYKKFIKIKEKDIYNKELFLHGIKKLKFYLRKNHYLNSNIAFKEHIVNHNVYLEVNIDKGTKFEIKSKNLNIETDRIEGTCAFLKSGKINDSTIKLTEKNLYFQALKEGYCNPQIKVEINKKYLFCEIENPTKKKIEKIKIESDIPLKLTKKILNFNKLTKSDIYSELSEQLVKKGYLKPSIKFDYNEIDKTLIVKVYQGKRYKIGKITWNSDIPIPEKLKSMLIKENEIFVKEKIFNTLSILKSYLNGEGYFDPQVNIKIEKPSNEKIPVNIIINAGEKIFLKDIVILGSQKIKREHILKFASFKQGALICKSCMEDFKNRLEFTGLFNKVELNLVKQKDNQAVLLVKVKENRLYSFSYAIGINSDEGLRFTAKIKKRYLFNTFLTGTTIFRISSKRRQGYFTISGEKHFLSSVYFTLEDKDDYKFSRFGFSLSYRGDIFSRLRFVESIEFTKNNLTNVRVPFEEIEKELQPDYTIGFRSNLLYDRRNDILFPTKGYFIRANLFPAYSLTDDEFFFKANIKTGFYFKNLEFITNIGKIFTKNGYQVPIPQRFFTGGSTNLRISSFEKAGPQFSTGVSKGGHFLFVFSGEYKYHIKNIYYLSIFADIGNVWEDSSDFSFSSCIKDAGIGLTVKTPVGPIKIQLAHNLDKDTFPSNYKIVFSLGTTF</sequence>
<dbReference type="InterPro" id="IPR010827">
    <property type="entry name" value="BamA/TamA_POTRA"/>
</dbReference>
<keyword evidence="5" id="KW-0998">Cell outer membrane</keyword>
<comment type="subcellular location">
    <subcellularLocation>
        <location evidence="1">Membrane</location>
    </subcellularLocation>
</comment>
<reference evidence="8 9" key="1">
    <citation type="journal article" date="2012" name="Extremophiles">
        <title>Thermotomaculum hydrothermale gen. nov., sp. nov., a novel heterotrophic thermophile within the phylum Acidobacteria from a deep-sea hydrothermal vent chimney in the Southern Okinawa Trough.</title>
        <authorList>
            <person name="Izumi H."/>
            <person name="Nunoura T."/>
            <person name="Miyazaki M."/>
            <person name="Mino S."/>
            <person name="Toki T."/>
            <person name="Takai K."/>
            <person name="Sako Y."/>
            <person name="Sawabe T."/>
            <person name="Nakagawa S."/>
        </authorList>
    </citation>
    <scope>NUCLEOTIDE SEQUENCE [LARGE SCALE GENOMIC DNA]</scope>
    <source>
        <strain evidence="8 9">AC55</strain>
    </source>
</reference>
<evidence type="ECO:0000256" key="3">
    <source>
        <dbReference type="ARBA" id="ARBA00022729"/>
    </source>
</evidence>